<keyword evidence="2" id="KW-1185">Reference proteome</keyword>
<name>A0ABW0FFE4_9MICO</name>
<dbReference type="GeneID" id="303298216"/>
<proteinExistence type="predicted"/>
<reference evidence="2" key="1">
    <citation type="journal article" date="2019" name="Int. J. Syst. Evol. Microbiol.">
        <title>The Global Catalogue of Microorganisms (GCM) 10K type strain sequencing project: providing services to taxonomists for standard genome sequencing and annotation.</title>
        <authorList>
            <consortium name="The Broad Institute Genomics Platform"/>
            <consortium name="The Broad Institute Genome Sequencing Center for Infectious Disease"/>
            <person name="Wu L."/>
            <person name="Ma J."/>
        </authorList>
    </citation>
    <scope>NUCLEOTIDE SEQUENCE [LARGE SCALE GENOMIC DNA]</scope>
    <source>
        <strain evidence="2">CGMCC 1.16455</strain>
    </source>
</reference>
<sequence length="103" mass="12528">MKHHKSVRLMWDYMFVLEWGEDVADSQPLDVTDELPKELVERAVMWGERMDHVYAFFHLEDAPPVSRSDERSLEFEYLELRRQIEELGYTLVPETSRWPFPWR</sequence>
<comment type="caution">
    <text evidence="1">The sequence shown here is derived from an EMBL/GenBank/DDBJ whole genome shotgun (WGS) entry which is preliminary data.</text>
</comment>
<evidence type="ECO:0000313" key="2">
    <source>
        <dbReference type="Proteomes" id="UP001595937"/>
    </source>
</evidence>
<protein>
    <submittedName>
        <fullName evidence="1">Uncharacterized protein</fullName>
    </submittedName>
</protein>
<dbReference type="EMBL" id="JBHSLN010000021">
    <property type="protein sequence ID" value="MFC5297433.1"/>
    <property type="molecule type" value="Genomic_DNA"/>
</dbReference>
<accession>A0ABW0FFE4</accession>
<organism evidence="1 2">
    <name type="scientific">Brachybacterium tyrofermentans</name>
    <dbReference type="NCBI Taxonomy" id="47848"/>
    <lineage>
        <taxon>Bacteria</taxon>
        <taxon>Bacillati</taxon>
        <taxon>Actinomycetota</taxon>
        <taxon>Actinomycetes</taxon>
        <taxon>Micrococcales</taxon>
        <taxon>Dermabacteraceae</taxon>
        <taxon>Brachybacterium</taxon>
    </lineage>
</organism>
<dbReference type="Proteomes" id="UP001595937">
    <property type="component" value="Unassembled WGS sequence"/>
</dbReference>
<gene>
    <name evidence="1" type="ORF">ACFPK8_07905</name>
</gene>
<dbReference type="RefSeq" id="WP_343925195.1">
    <property type="nucleotide sequence ID" value="NZ_BAAAIR010000044.1"/>
</dbReference>
<evidence type="ECO:0000313" key="1">
    <source>
        <dbReference type="EMBL" id="MFC5297433.1"/>
    </source>
</evidence>